<dbReference type="RefSeq" id="WP_188473137.1">
    <property type="nucleotide sequence ID" value="NZ_BMFZ01000004.1"/>
</dbReference>
<feature type="coiled-coil region" evidence="1">
    <location>
        <begin position="74"/>
        <end position="115"/>
    </location>
</feature>
<accession>A0ABQ1GJG2</accession>
<sequence length="508" mass="52620">MKIKSNGLVKLMVPLAILGAVFIGVKSCSSGGGEKKAQTTAGTVVPDLTPEDMKAMGIEGDTPQDTLRTLVGSLKTVTKRQNQLDADNKSLAEENKNLKQTNQNVDERINQAVVNAQSVADKEQSQLKNQVQDLTSKIGGLMQQLQEKGSRTQETVTGNSSTVGSDIPVGLGLEGGGTPASAPGSDGLQWIEPKDGVAVDASGKHLGEGNTNAASGFSFATSFMDDNAITRQKAELANKTNTGQTLSGNKAAEGPVDPVYTLPENSTLIGRRAMTALLGRVPIDGKVTDPYPFKVLIGKDNLTANGIDLPDVQGAVVSGTATGDWTLSCVRGSVTSITFVFSDGTVRTLPRPAGQADSQGGGQGESNGSASSIGWLSDENGIPCLSGERKSNASTYLPTLFALGASSAAGDALAQNQNSTQTNGYGGVTSTLTGDAGQAVLGKALSGGMRDTADWVKARYGQTFDAIYVPPGMKVAIHITKQLAIDYEEKGRKVNYGFSLSQAGTGLD</sequence>
<dbReference type="Proteomes" id="UP000627464">
    <property type="component" value="Unassembled WGS sequence"/>
</dbReference>
<dbReference type="EMBL" id="BMFZ01000004">
    <property type="protein sequence ID" value="GGA44999.1"/>
    <property type="molecule type" value="Genomic_DNA"/>
</dbReference>
<dbReference type="InterPro" id="IPR021207">
    <property type="entry name" value="Integr_conj_element_PFL4705"/>
</dbReference>
<protein>
    <submittedName>
        <fullName evidence="3">Integrating conjugative element protein</fullName>
    </submittedName>
</protein>
<keyword evidence="4" id="KW-1185">Reference proteome</keyword>
<dbReference type="NCBIfam" id="TIGR03752">
    <property type="entry name" value="conj_TIGR03752"/>
    <property type="match status" value="1"/>
</dbReference>
<reference evidence="4" key="1">
    <citation type="journal article" date="2019" name="Int. J. Syst. Evol. Microbiol.">
        <title>The Global Catalogue of Microorganisms (GCM) 10K type strain sequencing project: providing services to taxonomists for standard genome sequencing and annotation.</title>
        <authorList>
            <consortium name="The Broad Institute Genomics Platform"/>
            <consortium name="The Broad Institute Genome Sequencing Center for Infectious Disease"/>
            <person name="Wu L."/>
            <person name="Ma J."/>
        </authorList>
    </citation>
    <scope>NUCLEOTIDE SEQUENCE [LARGE SCALE GENOMIC DNA]</scope>
    <source>
        <strain evidence="4">CGMCC 1.12806</strain>
    </source>
</reference>
<gene>
    <name evidence="3" type="ORF">GCM10011328_20180</name>
</gene>
<comment type="caution">
    <text evidence="3">The sequence shown here is derived from an EMBL/GenBank/DDBJ whole genome shotgun (WGS) entry which is preliminary data.</text>
</comment>
<organism evidence="3 4">
    <name type="scientific">Hafnia psychrotolerans</name>
    <dbReference type="NCBI Taxonomy" id="1477018"/>
    <lineage>
        <taxon>Bacteria</taxon>
        <taxon>Pseudomonadati</taxon>
        <taxon>Pseudomonadota</taxon>
        <taxon>Gammaproteobacteria</taxon>
        <taxon>Enterobacterales</taxon>
        <taxon>Hafniaceae</taxon>
        <taxon>Hafnia</taxon>
    </lineage>
</organism>
<evidence type="ECO:0000256" key="1">
    <source>
        <dbReference type="SAM" id="Coils"/>
    </source>
</evidence>
<evidence type="ECO:0000313" key="4">
    <source>
        <dbReference type="Proteomes" id="UP000627464"/>
    </source>
</evidence>
<evidence type="ECO:0000256" key="2">
    <source>
        <dbReference type="SAM" id="MobiDB-lite"/>
    </source>
</evidence>
<proteinExistence type="predicted"/>
<keyword evidence="1" id="KW-0175">Coiled coil</keyword>
<evidence type="ECO:0000313" key="3">
    <source>
        <dbReference type="EMBL" id="GGA44999.1"/>
    </source>
</evidence>
<feature type="region of interest" description="Disordered" evidence="2">
    <location>
        <begin position="348"/>
        <end position="372"/>
    </location>
</feature>
<name>A0ABQ1GJG2_9GAMM</name>